<dbReference type="GO" id="GO:0008270">
    <property type="term" value="F:zinc ion binding"/>
    <property type="evidence" value="ECO:0007669"/>
    <property type="project" value="UniProtKB-KW"/>
</dbReference>
<dbReference type="GO" id="GO:0006363">
    <property type="term" value="P:termination of RNA polymerase I transcription"/>
    <property type="evidence" value="ECO:0007669"/>
    <property type="project" value="TreeGrafter"/>
</dbReference>
<evidence type="ECO:0000256" key="2">
    <source>
        <dbReference type="ARBA" id="ARBA00022478"/>
    </source>
</evidence>
<dbReference type="SUPFAM" id="SSF57783">
    <property type="entry name" value="Zinc beta-ribbon"/>
    <property type="match status" value="1"/>
</dbReference>
<dbReference type="PIRSF" id="PIRSF005586">
    <property type="entry name" value="RNApol_RpoM"/>
    <property type="match status" value="1"/>
</dbReference>
<feature type="domain" description="TFIIS-type" evidence="10">
    <location>
        <begin position="82"/>
        <end position="120"/>
    </location>
</feature>
<evidence type="ECO:0000256" key="6">
    <source>
        <dbReference type="ARBA" id="ARBA00023242"/>
    </source>
</evidence>
<evidence type="ECO:0000256" key="4">
    <source>
        <dbReference type="ARBA" id="ARBA00022771"/>
    </source>
</evidence>
<dbReference type="AlphaFoldDB" id="T4ZXY1"/>
<evidence type="ECO:0000259" key="10">
    <source>
        <dbReference type="PROSITE" id="PS51133"/>
    </source>
</evidence>
<evidence type="ECO:0000256" key="5">
    <source>
        <dbReference type="ARBA" id="ARBA00022833"/>
    </source>
</evidence>
<comment type="function">
    <text evidence="7">DNA-dependent RNA polymerase catalyzes the transcription of DNA into RNA using the four ribonucleoside triphosphates as substrates.</text>
</comment>
<dbReference type="SMART" id="SM00440">
    <property type="entry name" value="ZnF_C2C2"/>
    <property type="match status" value="1"/>
</dbReference>
<evidence type="ECO:0000313" key="11">
    <source>
        <dbReference type="EMBL" id="EQK97999.1"/>
    </source>
</evidence>
<proteinExistence type="inferred from homology"/>
<keyword evidence="7" id="KW-0804">Transcription</keyword>
<organism evidence="11 12">
    <name type="scientific">Ophiocordyceps sinensis (strain Co18 / CGMCC 3.14243)</name>
    <name type="common">Yarsagumba caterpillar fungus</name>
    <name type="synonym">Hirsutella sinensis</name>
    <dbReference type="NCBI Taxonomy" id="911162"/>
    <lineage>
        <taxon>Eukaryota</taxon>
        <taxon>Fungi</taxon>
        <taxon>Dikarya</taxon>
        <taxon>Ascomycota</taxon>
        <taxon>Pezizomycotina</taxon>
        <taxon>Sordariomycetes</taxon>
        <taxon>Hypocreomycetidae</taxon>
        <taxon>Hypocreales</taxon>
        <taxon>Ophiocordycipitaceae</taxon>
        <taxon>Ophiocordyceps</taxon>
    </lineage>
</organism>
<dbReference type="Pfam" id="PF01096">
    <property type="entry name" value="Zn_ribbon_TFIIS"/>
    <property type="match status" value="1"/>
</dbReference>
<dbReference type="EMBL" id="KE655848">
    <property type="protein sequence ID" value="EQK97999.1"/>
    <property type="molecule type" value="Genomic_DNA"/>
</dbReference>
<keyword evidence="4 9" id="KW-0863">Zinc-finger</keyword>
<dbReference type="GO" id="GO:0003676">
    <property type="term" value="F:nucleic acid binding"/>
    <property type="evidence" value="ECO:0007669"/>
    <property type="project" value="InterPro"/>
</dbReference>
<accession>T4ZXY1</accession>
<evidence type="ECO:0000256" key="1">
    <source>
        <dbReference type="ARBA" id="ARBA00004604"/>
    </source>
</evidence>
<dbReference type="eggNOG" id="KOG2907">
    <property type="taxonomic scope" value="Eukaryota"/>
</dbReference>
<dbReference type="CDD" id="cd10507">
    <property type="entry name" value="Zn-ribbon_RPA12"/>
    <property type="match status" value="1"/>
</dbReference>
<feature type="zinc finger region" description="C4-type" evidence="9">
    <location>
        <begin position="6"/>
        <end position="26"/>
    </location>
</feature>
<evidence type="ECO:0000256" key="9">
    <source>
        <dbReference type="PIRSR" id="PIRSR005586-2"/>
    </source>
</evidence>
<dbReference type="InterPro" id="IPR012164">
    <property type="entry name" value="Rpa12/Rpb9/Rpc10/TFS"/>
</dbReference>
<comment type="subcellular location">
    <subcellularLocation>
        <location evidence="1">Nucleus</location>
        <location evidence="1">Nucleolus</location>
    </subcellularLocation>
</comment>
<name>T4ZXY1_OPHSC</name>
<comment type="similarity">
    <text evidence="7">Belongs to the archaeal rpoM/eukaryotic RPA12/RPB9/RPC11 RNA polymerase family.</text>
</comment>
<keyword evidence="5 8" id="KW-0862">Zinc</keyword>
<feature type="binding site" evidence="8">
    <location>
        <position position="9"/>
    </location>
    <ligand>
        <name>Zn(2+)</name>
        <dbReference type="ChEBI" id="CHEBI:29105"/>
        <label>1</label>
    </ligand>
</feature>
<dbReference type="GO" id="GO:0003899">
    <property type="term" value="F:DNA-directed RNA polymerase activity"/>
    <property type="evidence" value="ECO:0007669"/>
    <property type="project" value="InterPro"/>
</dbReference>
<keyword evidence="2 7" id="KW-0240">DNA-directed RNA polymerase</keyword>
<dbReference type="GO" id="GO:0005736">
    <property type="term" value="C:RNA polymerase I complex"/>
    <property type="evidence" value="ECO:0007669"/>
    <property type="project" value="TreeGrafter"/>
</dbReference>
<dbReference type="Gene3D" id="2.20.25.10">
    <property type="match status" value="1"/>
</dbReference>
<feature type="binding site" evidence="8">
    <location>
        <position position="23"/>
    </location>
    <ligand>
        <name>Zn(2+)</name>
        <dbReference type="ChEBI" id="CHEBI:29105"/>
        <label>1</label>
    </ligand>
</feature>
<feature type="binding site" evidence="8">
    <location>
        <position position="86"/>
    </location>
    <ligand>
        <name>Zn(2+)</name>
        <dbReference type="ChEBI" id="CHEBI:29105"/>
        <label>2</label>
    </ligand>
</feature>
<keyword evidence="3 8" id="KW-0479">Metal-binding</keyword>
<dbReference type="InterPro" id="IPR001222">
    <property type="entry name" value="Znf_TFIIS"/>
</dbReference>
<dbReference type="PROSITE" id="PS51133">
    <property type="entry name" value="ZF_TFIIS_2"/>
    <property type="match status" value="1"/>
</dbReference>
<reference evidence="11 12" key="1">
    <citation type="journal article" date="2013" name="Chin. Sci. Bull.">
        <title>Genome survey uncovers the secrets of sex and lifestyle in caterpillar fungus.</title>
        <authorList>
            <person name="Hu X."/>
            <person name="Zhang Y."/>
            <person name="Xiao G."/>
            <person name="Zheng P."/>
            <person name="Xia Y."/>
            <person name="Zhang X."/>
            <person name="St Leger R.J."/>
            <person name="Liu X."/>
            <person name="Wang C."/>
        </authorList>
    </citation>
    <scope>NUCLEOTIDE SEQUENCE [LARGE SCALE GENOMIC DNA]</scope>
    <source>
        <strain evidence="12">Co18 / CGMCC 3.14243</strain>
        <tissue evidence="11">Fruit-body</tissue>
    </source>
</reference>
<dbReference type="Proteomes" id="UP000019374">
    <property type="component" value="Unassembled WGS sequence"/>
</dbReference>
<sequence>MVIQFCDACGDMIPISKEKNVDCELCGTSNESALLPLRVYATDTLIDKVTVTSTSDFPSELRRNRTITAPKSMASTDTWSTTDVTCPYCKAKEVRYTTLQLRGADEGSTMFYFCPDCSTR</sequence>
<dbReference type="OrthoDB" id="10056816at2759"/>
<dbReference type="PANTHER" id="PTHR11239">
    <property type="entry name" value="DNA-DIRECTED RNA POLYMERASE"/>
    <property type="match status" value="1"/>
</dbReference>
<protein>
    <recommendedName>
        <fullName evidence="7">DNA-directed RNA polymerase subunit</fullName>
    </recommendedName>
</protein>
<feature type="binding site" evidence="8">
    <location>
        <position position="117"/>
    </location>
    <ligand>
        <name>Zn(2+)</name>
        <dbReference type="ChEBI" id="CHEBI:29105"/>
        <label>2</label>
    </ligand>
</feature>
<gene>
    <name evidence="11" type="ORF">OCS_06284</name>
</gene>
<dbReference type="InterPro" id="IPR034004">
    <property type="entry name" value="Zn_ribbon_RPA12_C"/>
</dbReference>
<evidence type="ECO:0000256" key="3">
    <source>
        <dbReference type="ARBA" id="ARBA00022723"/>
    </source>
</evidence>
<dbReference type="PANTHER" id="PTHR11239:SF14">
    <property type="entry name" value="DNA-DIRECTED RNA POLYMERASE I SUBUNIT RPA12"/>
    <property type="match status" value="1"/>
</dbReference>
<dbReference type="HOGENOM" id="CLU_093932_1_1_1"/>
<keyword evidence="6 7" id="KW-0539">Nucleus</keyword>
<feature type="binding site" evidence="8">
    <location>
        <position position="114"/>
    </location>
    <ligand>
        <name>Zn(2+)</name>
        <dbReference type="ChEBI" id="CHEBI:29105"/>
        <label>2</label>
    </ligand>
</feature>
<feature type="binding site" evidence="8">
    <location>
        <position position="89"/>
    </location>
    <ligand>
        <name>Zn(2+)</name>
        <dbReference type="ChEBI" id="CHEBI:29105"/>
        <label>2</label>
    </ligand>
</feature>
<evidence type="ECO:0000313" key="12">
    <source>
        <dbReference type="Proteomes" id="UP000019374"/>
    </source>
</evidence>
<feature type="binding site" evidence="8">
    <location>
        <position position="6"/>
    </location>
    <ligand>
        <name>Zn(2+)</name>
        <dbReference type="ChEBI" id="CHEBI:29105"/>
        <label>1</label>
    </ligand>
</feature>
<evidence type="ECO:0000256" key="8">
    <source>
        <dbReference type="PIRSR" id="PIRSR005586-1"/>
    </source>
</evidence>
<evidence type="ECO:0000256" key="7">
    <source>
        <dbReference type="PIRNR" id="PIRNR005586"/>
    </source>
</evidence>
<feature type="binding site" evidence="8">
    <location>
        <position position="26"/>
    </location>
    <ligand>
        <name>Zn(2+)</name>
        <dbReference type="ChEBI" id="CHEBI:29105"/>
        <label>1</label>
    </ligand>
</feature>